<reference evidence="2" key="1">
    <citation type="submission" date="2015-06" db="EMBL/GenBank/DDBJ databases">
        <authorList>
            <person name="Liu B."/>
            <person name="Wang J."/>
            <person name="Zhu Y."/>
            <person name="Liu G."/>
            <person name="Chen Q."/>
            <person name="Zheng C."/>
            <person name="Che J."/>
            <person name="Ge C."/>
            <person name="Shi H."/>
            <person name="Pan Z."/>
            <person name="Liu X."/>
        </authorList>
    </citation>
    <scope>NUCLEOTIDE SEQUENCE [LARGE SCALE GENOMIC DNA]</scope>
    <source>
        <strain evidence="2">DSM 16346</strain>
    </source>
</reference>
<dbReference type="OrthoDB" id="2353183at2"/>
<feature type="transmembrane region" description="Helical" evidence="1">
    <location>
        <begin position="105"/>
        <end position="125"/>
    </location>
</feature>
<evidence type="ECO:0000313" key="3">
    <source>
        <dbReference type="Proteomes" id="UP000035996"/>
    </source>
</evidence>
<evidence type="ECO:0000256" key="1">
    <source>
        <dbReference type="SAM" id="Phobius"/>
    </source>
</evidence>
<keyword evidence="1" id="KW-0812">Transmembrane</keyword>
<keyword evidence="1" id="KW-1133">Transmembrane helix</keyword>
<organism evidence="2 3">
    <name type="scientific">Guptibacillus hwajinpoensis</name>
    <dbReference type="NCBI Taxonomy" id="208199"/>
    <lineage>
        <taxon>Bacteria</taxon>
        <taxon>Bacillati</taxon>
        <taxon>Bacillota</taxon>
        <taxon>Bacilli</taxon>
        <taxon>Bacillales</taxon>
        <taxon>Guptibacillaceae</taxon>
        <taxon>Guptibacillus</taxon>
    </lineage>
</organism>
<feature type="transmembrane region" description="Helical" evidence="1">
    <location>
        <begin position="64"/>
        <end position="85"/>
    </location>
</feature>
<gene>
    <name evidence="2" type="ORF">AB986_05750</name>
</gene>
<dbReference type="InterPro" id="IPR024515">
    <property type="entry name" value="DUF3397"/>
</dbReference>
<feature type="transmembrane region" description="Helical" evidence="1">
    <location>
        <begin position="6"/>
        <end position="28"/>
    </location>
</feature>
<evidence type="ECO:0000313" key="2">
    <source>
        <dbReference type="EMBL" id="KMM38774.1"/>
    </source>
</evidence>
<evidence type="ECO:0008006" key="4">
    <source>
        <dbReference type="Google" id="ProtNLM"/>
    </source>
</evidence>
<feature type="transmembrane region" description="Helical" evidence="1">
    <location>
        <begin position="40"/>
        <end position="58"/>
    </location>
</feature>
<dbReference type="PIRSF" id="PIRSF030092">
    <property type="entry name" value="UCP030092"/>
    <property type="match status" value="1"/>
</dbReference>
<proteinExistence type="predicted"/>
<dbReference type="STRING" id="157733.AB986_05750"/>
<sequence>MENVLAWIVATAITLPLLAWYLVYIVTVKMTRKKKFSFRLAVDISTIFFILSVHFIIVELFGHSFLWVILLLMIGAAVGFTVLHWKTKEDIQIHKVIKGAWRFNFLLFSTSYIVLLLIGLVHRIITV</sequence>
<protein>
    <recommendedName>
        <fullName evidence="4">DUF3397 domain-containing protein</fullName>
    </recommendedName>
</protein>
<name>A0A0J6D3C2_9BACL</name>
<dbReference type="AlphaFoldDB" id="A0A0J6D3C2"/>
<dbReference type="EMBL" id="LELK01000001">
    <property type="protein sequence ID" value="KMM38774.1"/>
    <property type="molecule type" value="Genomic_DNA"/>
</dbReference>
<comment type="caution">
    <text evidence="2">The sequence shown here is derived from an EMBL/GenBank/DDBJ whole genome shotgun (WGS) entry which is preliminary data.</text>
</comment>
<accession>A0A0J6D3C2</accession>
<dbReference type="Proteomes" id="UP000035996">
    <property type="component" value="Unassembled WGS sequence"/>
</dbReference>
<keyword evidence="1" id="KW-0472">Membrane</keyword>
<dbReference type="Pfam" id="PF11877">
    <property type="entry name" value="DUF3397"/>
    <property type="match status" value="1"/>
</dbReference>
<dbReference type="RefSeq" id="WP_048309901.1">
    <property type="nucleotide sequence ID" value="NZ_CP119526.1"/>
</dbReference>
<dbReference type="InterPro" id="IPR016945">
    <property type="entry name" value="UCP030092"/>
</dbReference>
<keyword evidence="3" id="KW-1185">Reference proteome</keyword>